<dbReference type="OrthoDB" id="261831at2759"/>
<evidence type="ECO:0000313" key="12">
    <source>
        <dbReference type="Proteomes" id="UP000269793"/>
    </source>
</evidence>
<dbReference type="STRING" id="425264.A0A3G2S4T1"/>
<dbReference type="GO" id="GO:0015031">
    <property type="term" value="P:protein transport"/>
    <property type="evidence" value="ECO:0007669"/>
    <property type="project" value="UniProtKB-KW"/>
</dbReference>
<proteinExistence type="predicted"/>
<comment type="subcellular location">
    <subcellularLocation>
        <location evidence="8">Endomembrane system</location>
        <topology evidence="8">Single-pass type IV membrane protein</topology>
    </subcellularLocation>
    <subcellularLocation>
        <location evidence="1">Golgi apparatus membrane</location>
    </subcellularLocation>
</comment>
<keyword evidence="4" id="KW-0653">Protein transport</keyword>
<keyword evidence="7 10" id="KW-0472">Membrane</keyword>
<dbReference type="PANTHER" id="PTHR12791">
    <property type="entry name" value="GOLGI SNARE BET1-RELATED"/>
    <property type="match status" value="1"/>
</dbReference>
<dbReference type="CDD" id="cd15853">
    <property type="entry name" value="SNARE_Bet1"/>
    <property type="match status" value="1"/>
</dbReference>
<keyword evidence="5 10" id="KW-1133">Transmembrane helix</keyword>
<dbReference type="AlphaFoldDB" id="A0A3G2S4T1"/>
<dbReference type="VEuPathDB" id="FungiDB:DNF11_1362"/>
<reference evidence="11 12" key="1">
    <citation type="submission" date="2018-10" db="EMBL/GenBank/DDBJ databases">
        <title>Complete genome sequence of Malassezia restricta CBS 7877.</title>
        <authorList>
            <person name="Morand S.C."/>
            <person name="Bertignac M."/>
            <person name="Iltis A."/>
            <person name="Kolder I."/>
            <person name="Pirovano W."/>
            <person name="Jourdain R."/>
            <person name="Clavaud C."/>
        </authorList>
    </citation>
    <scope>NUCLEOTIDE SEQUENCE [LARGE SCALE GENOMIC DNA]</scope>
    <source>
        <strain evidence="11 12">CBS 7877</strain>
    </source>
</reference>
<keyword evidence="3 10" id="KW-0812">Transmembrane</keyword>
<keyword evidence="12" id="KW-1185">Reference proteome</keyword>
<evidence type="ECO:0000256" key="10">
    <source>
        <dbReference type="SAM" id="Phobius"/>
    </source>
</evidence>
<dbReference type="GO" id="GO:0000139">
    <property type="term" value="C:Golgi membrane"/>
    <property type="evidence" value="ECO:0007669"/>
    <property type="project" value="UniProtKB-SubCell"/>
</dbReference>
<name>A0A3G2S4T1_MALR7</name>
<sequence>MNRRNAPMPERYAVLTDHAYPSSTSAKMGPRNAVFEKPWRSDSPFENPYEMSAQEPGAPKKDAQNSFVSLFSGTSAQQSSAADLEEQNDARLSGLSERIKLLKDISTGIGKEARESTAEMNSLNDLFSNASSLLGNTFHKMTVMARRQRGWFCNMMLFIMLVIWIFVFLWWWRK</sequence>
<gene>
    <name evidence="11" type="primary">BET1</name>
    <name evidence="11" type="ORF">DNF11_1362</name>
</gene>
<keyword evidence="6" id="KW-0333">Golgi apparatus</keyword>
<keyword evidence="2" id="KW-0813">Transport</keyword>
<feature type="transmembrane region" description="Helical" evidence="10">
    <location>
        <begin position="151"/>
        <end position="172"/>
    </location>
</feature>
<evidence type="ECO:0000256" key="8">
    <source>
        <dbReference type="ARBA" id="ARBA00046280"/>
    </source>
</evidence>
<accession>A0A3G2S4T1</accession>
<evidence type="ECO:0000256" key="2">
    <source>
        <dbReference type="ARBA" id="ARBA00022448"/>
    </source>
</evidence>
<dbReference type="SUPFAM" id="SSF58038">
    <property type="entry name" value="SNARE fusion complex"/>
    <property type="match status" value="1"/>
</dbReference>
<evidence type="ECO:0000256" key="4">
    <source>
        <dbReference type="ARBA" id="ARBA00022927"/>
    </source>
</evidence>
<evidence type="ECO:0000256" key="3">
    <source>
        <dbReference type="ARBA" id="ARBA00022692"/>
    </source>
</evidence>
<evidence type="ECO:0000256" key="7">
    <source>
        <dbReference type="ARBA" id="ARBA00023136"/>
    </source>
</evidence>
<dbReference type="Proteomes" id="UP000269793">
    <property type="component" value="Chromosome II"/>
</dbReference>
<dbReference type="Gene3D" id="1.20.5.110">
    <property type="match status" value="1"/>
</dbReference>
<evidence type="ECO:0000256" key="6">
    <source>
        <dbReference type="ARBA" id="ARBA00023034"/>
    </source>
</evidence>
<evidence type="ECO:0000256" key="9">
    <source>
        <dbReference type="SAM" id="MobiDB-lite"/>
    </source>
</evidence>
<evidence type="ECO:0000256" key="1">
    <source>
        <dbReference type="ARBA" id="ARBA00004394"/>
    </source>
</evidence>
<organism evidence="11 12">
    <name type="scientific">Malassezia restricta (strain ATCC 96810 / NBRC 103918 / CBS 7877)</name>
    <name type="common">Seborrheic dermatitis infection agent</name>
    <dbReference type="NCBI Taxonomy" id="425264"/>
    <lineage>
        <taxon>Eukaryota</taxon>
        <taxon>Fungi</taxon>
        <taxon>Dikarya</taxon>
        <taxon>Basidiomycota</taxon>
        <taxon>Ustilaginomycotina</taxon>
        <taxon>Malasseziomycetes</taxon>
        <taxon>Malasseziales</taxon>
        <taxon>Malasseziaceae</taxon>
        <taxon>Malassezia</taxon>
    </lineage>
</organism>
<evidence type="ECO:0000313" key="11">
    <source>
        <dbReference type="EMBL" id="AYO42312.1"/>
    </source>
</evidence>
<feature type="region of interest" description="Disordered" evidence="9">
    <location>
        <begin position="17"/>
        <end position="63"/>
    </location>
</feature>
<dbReference type="EMBL" id="CP033149">
    <property type="protein sequence ID" value="AYO42312.1"/>
    <property type="molecule type" value="Genomic_DNA"/>
</dbReference>
<evidence type="ECO:0000256" key="5">
    <source>
        <dbReference type="ARBA" id="ARBA00022989"/>
    </source>
</evidence>
<protein>
    <submittedName>
        <fullName evidence="11">Protein transport protein BET1</fullName>
    </submittedName>
</protein>
<dbReference type="InterPro" id="IPR039899">
    <property type="entry name" value="BET1_SNARE"/>
</dbReference>